<proteinExistence type="predicted"/>
<feature type="transmembrane region" description="Helical" evidence="1">
    <location>
        <begin position="7"/>
        <end position="23"/>
    </location>
</feature>
<keyword evidence="1" id="KW-1133">Transmembrane helix</keyword>
<dbReference type="RefSeq" id="WP_214477906.1">
    <property type="nucleotide sequence ID" value="NZ_CP071709.1"/>
</dbReference>
<evidence type="ECO:0000313" key="3">
    <source>
        <dbReference type="Proteomes" id="UP000679247"/>
    </source>
</evidence>
<protein>
    <submittedName>
        <fullName evidence="2">Uncharacterized protein</fullName>
    </submittedName>
</protein>
<evidence type="ECO:0000313" key="2">
    <source>
        <dbReference type="EMBL" id="QVY62442.1"/>
    </source>
</evidence>
<name>A0ABX8FEL2_9BACI</name>
<feature type="transmembrane region" description="Helical" evidence="1">
    <location>
        <begin position="66"/>
        <end position="86"/>
    </location>
</feature>
<keyword evidence="1" id="KW-0472">Membrane</keyword>
<evidence type="ECO:0000256" key="1">
    <source>
        <dbReference type="SAM" id="Phobius"/>
    </source>
</evidence>
<organism evidence="2 3">
    <name type="scientific">Cytobacillus gottheilii</name>
    <dbReference type="NCBI Taxonomy" id="859144"/>
    <lineage>
        <taxon>Bacteria</taxon>
        <taxon>Bacillati</taxon>
        <taxon>Bacillota</taxon>
        <taxon>Bacilli</taxon>
        <taxon>Bacillales</taxon>
        <taxon>Bacillaceae</taxon>
        <taxon>Cytobacillus</taxon>
    </lineage>
</organism>
<feature type="transmembrane region" description="Helical" evidence="1">
    <location>
        <begin position="35"/>
        <end position="54"/>
    </location>
</feature>
<dbReference type="EMBL" id="CP071709">
    <property type="protein sequence ID" value="QVY62442.1"/>
    <property type="molecule type" value="Genomic_DNA"/>
</dbReference>
<gene>
    <name evidence="2" type="ORF">J1899_04895</name>
</gene>
<keyword evidence="1" id="KW-0812">Transmembrane</keyword>
<sequence length="88" mass="9921">MTKQINIWSFILSLCFVFLFFLMPGTESIFGLHPLYLLFFITIFTFILSLIGFLGIQNWKGAVRSIISVVLTLGLAAILIFILFVGSL</sequence>
<dbReference type="Proteomes" id="UP000679247">
    <property type="component" value="Chromosome"/>
</dbReference>
<keyword evidence="3" id="KW-1185">Reference proteome</keyword>
<reference evidence="2 3" key="1">
    <citation type="submission" date="2021-03" db="EMBL/GenBank/DDBJ databases">
        <title>The first data on the complete genome of the tetrodotoxin-producing bacterium.</title>
        <authorList>
            <person name="Melnikova D.I."/>
            <person name="Nijland R."/>
            <person name="Magarlamov T.Y."/>
        </authorList>
    </citation>
    <scope>NUCLEOTIDE SEQUENCE [LARGE SCALE GENOMIC DNA]</scope>
    <source>
        <strain evidence="2 3">1839</strain>
    </source>
</reference>
<accession>A0ABX8FEL2</accession>